<protein>
    <submittedName>
        <fullName evidence="1">Uncharacterized protein</fullName>
    </submittedName>
</protein>
<dbReference type="AlphaFoldDB" id="A0A2I1F1R9"/>
<reference evidence="1 2" key="2">
    <citation type="submission" date="2017-10" db="EMBL/GenBank/DDBJ databases">
        <title>Genome analyses suggest a sexual origin of heterokaryosis in a supposedly ancient asexual fungus.</title>
        <authorList>
            <person name="Corradi N."/>
            <person name="Sedzielewska K."/>
            <person name="Noel J."/>
            <person name="Charron P."/>
            <person name="Farinelli L."/>
            <person name="Marton T."/>
            <person name="Kruger M."/>
            <person name="Pelin A."/>
            <person name="Brachmann A."/>
            <person name="Corradi N."/>
        </authorList>
    </citation>
    <scope>NUCLEOTIDE SEQUENCE [LARGE SCALE GENOMIC DNA]</scope>
    <source>
        <strain evidence="1 2">A1</strain>
    </source>
</reference>
<dbReference type="VEuPathDB" id="FungiDB:RhiirA1_468730"/>
<dbReference type="Proteomes" id="UP000232688">
    <property type="component" value="Unassembled WGS sequence"/>
</dbReference>
<evidence type="ECO:0000313" key="1">
    <source>
        <dbReference type="EMBL" id="PKC59938.1"/>
    </source>
</evidence>
<sequence>MFPLTYYFTSGYPNKPSVLDPEACMFINLLDDVIPLVLDFYPIIFRSGCWEVYEEAMLLTAEIIKSSLHIFNDYYVENFHSCIRNQTNNFNTAQQIINQAKIIDQMRDNNSFTEVFSKISDFPFKFPKCLEKSWI</sequence>
<gene>
    <name evidence="1" type="ORF">RhiirA1_468730</name>
</gene>
<comment type="caution">
    <text evidence="1">The sequence shown here is derived from an EMBL/GenBank/DDBJ whole genome shotgun (WGS) entry which is preliminary data.</text>
</comment>
<proteinExistence type="predicted"/>
<accession>A0A2I1F1R9</accession>
<dbReference type="OrthoDB" id="2421619at2759"/>
<evidence type="ECO:0000313" key="2">
    <source>
        <dbReference type="Proteomes" id="UP000232688"/>
    </source>
</evidence>
<name>A0A2I1F1R9_9GLOM</name>
<organism evidence="1 2">
    <name type="scientific">Rhizophagus irregularis</name>
    <dbReference type="NCBI Taxonomy" id="588596"/>
    <lineage>
        <taxon>Eukaryota</taxon>
        <taxon>Fungi</taxon>
        <taxon>Fungi incertae sedis</taxon>
        <taxon>Mucoromycota</taxon>
        <taxon>Glomeromycotina</taxon>
        <taxon>Glomeromycetes</taxon>
        <taxon>Glomerales</taxon>
        <taxon>Glomeraceae</taxon>
        <taxon>Rhizophagus</taxon>
    </lineage>
</organism>
<dbReference type="EMBL" id="LLXH01001231">
    <property type="protein sequence ID" value="PKC59938.1"/>
    <property type="molecule type" value="Genomic_DNA"/>
</dbReference>
<reference evidence="1 2" key="1">
    <citation type="submission" date="2017-10" db="EMBL/GenBank/DDBJ databases">
        <title>Extensive intraspecific genome diversity in a model arbuscular mycorrhizal fungus.</title>
        <authorList>
            <person name="Chen E.C.H."/>
            <person name="Morin E."/>
            <person name="Baudet D."/>
            <person name="Noel J."/>
            <person name="Ndikumana S."/>
            <person name="Charron P."/>
            <person name="St-Onge C."/>
            <person name="Giorgi J."/>
            <person name="Grigoriev I.V."/>
            <person name="Roux C."/>
            <person name="Martin F.M."/>
            <person name="Corradi N."/>
        </authorList>
    </citation>
    <scope>NUCLEOTIDE SEQUENCE [LARGE SCALE GENOMIC DNA]</scope>
    <source>
        <strain evidence="1 2">A1</strain>
    </source>
</reference>